<dbReference type="RefSeq" id="WP_265803669.1">
    <property type="nucleotide sequence ID" value="NZ_BMMS01000003.1"/>
</dbReference>
<proteinExistence type="predicted"/>
<gene>
    <name evidence="3" type="ORF">GCM10012280_08090</name>
</gene>
<dbReference type="PANTHER" id="PTHR11820">
    <property type="entry name" value="ACYLPYRUVASE"/>
    <property type="match status" value="1"/>
</dbReference>
<dbReference type="InterPro" id="IPR011234">
    <property type="entry name" value="Fumarylacetoacetase-like_C"/>
</dbReference>
<evidence type="ECO:0000256" key="1">
    <source>
        <dbReference type="ARBA" id="ARBA00022723"/>
    </source>
</evidence>
<dbReference type="GO" id="GO:0018773">
    <property type="term" value="F:acetylpyruvate hydrolase activity"/>
    <property type="evidence" value="ECO:0007669"/>
    <property type="project" value="TreeGrafter"/>
</dbReference>
<dbReference type="PANTHER" id="PTHR11820:SF7">
    <property type="entry name" value="ACYLPYRUVASE FAHD1, MITOCHONDRIAL"/>
    <property type="match status" value="1"/>
</dbReference>
<keyword evidence="4" id="KW-1185">Reference proteome</keyword>
<reference evidence="3" key="1">
    <citation type="journal article" date="2014" name="Int. J. Syst. Evol. Microbiol.">
        <title>Complete genome sequence of Corynebacterium casei LMG S-19264T (=DSM 44701T), isolated from a smear-ripened cheese.</title>
        <authorList>
            <consortium name="US DOE Joint Genome Institute (JGI-PGF)"/>
            <person name="Walter F."/>
            <person name="Albersmeier A."/>
            <person name="Kalinowski J."/>
            <person name="Ruckert C."/>
        </authorList>
    </citation>
    <scope>NUCLEOTIDE SEQUENCE</scope>
    <source>
        <strain evidence="3">CGMCC 4.7201</strain>
    </source>
</reference>
<reference evidence="3" key="2">
    <citation type="submission" date="2020-09" db="EMBL/GenBank/DDBJ databases">
        <authorList>
            <person name="Sun Q."/>
            <person name="Zhou Y."/>
        </authorList>
    </citation>
    <scope>NUCLEOTIDE SEQUENCE</scope>
    <source>
        <strain evidence="3">CGMCC 4.7201</strain>
    </source>
</reference>
<sequence>MACRQQGPERLDLPDPVTFRLDIPLIIGGPAGFQVFSTQIFDFSNNDIPPNYAAAGALAMGVRELIAYVSAAMTLHPGGIIATGTPAGVGPLAHGDAVCLTIDRIGTLEVAVSADGAIPYLDRPGHKAER</sequence>
<evidence type="ECO:0000259" key="2">
    <source>
        <dbReference type="Pfam" id="PF01557"/>
    </source>
</evidence>
<dbReference type="SUPFAM" id="SSF56529">
    <property type="entry name" value="FAH"/>
    <property type="match status" value="1"/>
</dbReference>
<dbReference type="InterPro" id="IPR036663">
    <property type="entry name" value="Fumarylacetoacetase_C_sf"/>
</dbReference>
<dbReference type="Gene3D" id="3.90.850.10">
    <property type="entry name" value="Fumarylacetoacetase-like, C-terminal domain"/>
    <property type="match status" value="1"/>
</dbReference>
<dbReference type="EMBL" id="BMMS01000003">
    <property type="protein sequence ID" value="GGO82160.1"/>
    <property type="molecule type" value="Genomic_DNA"/>
</dbReference>
<feature type="domain" description="Fumarylacetoacetase-like C-terminal" evidence="2">
    <location>
        <begin position="55"/>
        <end position="112"/>
    </location>
</feature>
<dbReference type="GO" id="GO:0046872">
    <property type="term" value="F:metal ion binding"/>
    <property type="evidence" value="ECO:0007669"/>
    <property type="project" value="UniProtKB-KW"/>
</dbReference>
<keyword evidence="1" id="KW-0479">Metal-binding</keyword>
<dbReference type="Proteomes" id="UP000641932">
    <property type="component" value="Unassembled WGS sequence"/>
</dbReference>
<dbReference type="AlphaFoldDB" id="A0A917ZEZ0"/>
<protein>
    <recommendedName>
        <fullName evidence="2">Fumarylacetoacetase-like C-terminal domain-containing protein</fullName>
    </recommendedName>
</protein>
<name>A0A917ZEZ0_9ACTN</name>
<dbReference type="Pfam" id="PF01557">
    <property type="entry name" value="FAA_hydrolase"/>
    <property type="match status" value="1"/>
</dbReference>
<evidence type="ECO:0000313" key="3">
    <source>
        <dbReference type="EMBL" id="GGO82160.1"/>
    </source>
</evidence>
<organism evidence="3 4">
    <name type="scientific">Wenjunlia tyrosinilytica</name>
    <dbReference type="NCBI Taxonomy" id="1544741"/>
    <lineage>
        <taxon>Bacteria</taxon>
        <taxon>Bacillati</taxon>
        <taxon>Actinomycetota</taxon>
        <taxon>Actinomycetes</taxon>
        <taxon>Kitasatosporales</taxon>
        <taxon>Streptomycetaceae</taxon>
        <taxon>Wenjunlia</taxon>
    </lineage>
</organism>
<evidence type="ECO:0000313" key="4">
    <source>
        <dbReference type="Proteomes" id="UP000641932"/>
    </source>
</evidence>
<accession>A0A917ZEZ0</accession>
<comment type="caution">
    <text evidence="3">The sequence shown here is derived from an EMBL/GenBank/DDBJ whole genome shotgun (WGS) entry which is preliminary data.</text>
</comment>